<gene>
    <name evidence="2" type="ORF">THAOC_36534</name>
</gene>
<keyword evidence="3" id="KW-1185">Reference proteome</keyword>
<dbReference type="EMBL" id="AGNL01049083">
    <property type="protein sequence ID" value="EJK44892.1"/>
    <property type="molecule type" value="Genomic_DNA"/>
</dbReference>
<feature type="region of interest" description="Disordered" evidence="1">
    <location>
        <begin position="1"/>
        <end position="110"/>
    </location>
</feature>
<evidence type="ECO:0000313" key="2">
    <source>
        <dbReference type="EMBL" id="EJK44892.1"/>
    </source>
</evidence>
<name>K0REC6_THAOC</name>
<proteinExistence type="predicted"/>
<protein>
    <submittedName>
        <fullName evidence="2">Uncharacterized protein</fullName>
    </submittedName>
</protein>
<sequence>VRPAMWSATVGAAWSDGSKSPPSDDPEVYSPSSSSESYPADVSRADRADRRPATEAAADERLTVSGSAGGGGRRGDPEPLPAQPAHLAGHGVGGFPVRHPSSASSPLDRPGIAEGVGPPFAYFPVAVWETSPDLLSNCRCLDLLPLSLQGPSRFRLILGQKRGRRDACSLSLCRPPLGSGRFGERFPDFQQVVDPIRGSNVTSVA</sequence>
<organism evidence="2 3">
    <name type="scientific">Thalassiosira oceanica</name>
    <name type="common">Marine diatom</name>
    <dbReference type="NCBI Taxonomy" id="159749"/>
    <lineage>
        <taxon>Eukaryota</taxon>
        <taxon>Sar</taxon>
        <taxon>Stramenopiles</taxon>
        <taxon>Ochrophyta</taxon>
        <taxon>Bacillariophyta</taxon>
        <taxon>Coscinodiscophyceae</taxon>
        <taxon>Thalassiosirophycidae</taxon>
        <taxon>Thalassiosirales</taxon>
        <taxon>Thalassiosiraceae</taxon>
        <taxon>Thalassiosira</taxon>
    </lineage>
</organism>
<comment type="caution">
    <text evidence="2">The sequence shown here is derived from an EMBL/GenBank/DDBJ whole genome shotgun (WGS) entry which is preliminary data.</text>
</comment>
<feature type="non-terminal residue" evidence="2">
    <location>
        <position position="1"/>
    </location>
</feature>
<evidence type="ECO:0000313" key="3">
    <source>
        <dbReference type="Proteomes" id="UP000266841"/>
    </source>
</evidence>
<accession>K0REC6</accession>
<feature type="compositionally biased region" description="Basic and acidic residues" evidence="1">
    <location>
        <begin position="43"/>
        <end position="62"/>
    </location>
</feature>
<reference evidence="2 3" key="1">
    <citation type="journal article" date="2012" name="Genome Biol.">
        <title>Genome and low-iron response of an oceanic diatom adapted to chronic iron limitation.</title>
        <authorList>
            <person name="Lommer M."/>
            <person name="Specht M."/>
            <person name="Roy A.S."/>
            <person name="Kraemer L."/>
            <person name="Andreson R."/>
            <person name="Gutowska M.A."/>
            <person name="Wolf J."/>
            <person name="Bergner S.V."/>
            <person name="Schilhabel M.B."/>
            <person name="Klostermeier U.C."/>
            <person name="Beiko R.G."/>
            <person name="Rosenstiel P."/>
            <person name="Hippler M."/>
            <person name="Laroche J."/>
        </authorList>
    </citation>
    <scope>NUCLEOTIDE SEQUENCE [LARGE SCALE GENOMIC DNA]</scope>
    <source>
        <strain evidence="2 3">CCMP1005</strain>
    </source>
</reference>
<evidence type="ECO:0000256" key="1">
    <source>
        <dbReference type="SAM" id="MobiDB-lite"/>
    </source>
</evidence>
<dbReference type="AlphaFoldDB" id="K0REC6"/>
<feature type="compositionally biased region" description="Low complexity" evidence="1">
    <location>
        <begin position="28"/>
        <end position="42"/>
    </location>
</feature>
<dbReference type="Proteomes" id="UP000266841">
    <property type="component" value="Unassembled WGS sequence"/>
</dbReference>